<dbReference type="Gene3D" id="3.20.20.80">
    <property type="entry name" value="Glycosidases"/>
    <property type="match status" value="1"/>
</dbReference>
<dbReference type="GO" id="GO:0005576">
    <property type="term" value="C:extracellular region"/>
    <property type="evidence" value="ECO:0007669"/>
    <property type="project" value="UniProtKB-SubCell"/>
</dbReference>
<proteinExistence type="predicted"/>
<evidence type="ECO:0000256" key="2">
    <source>
        <dbReference type="ARBA" id="ARBA00022525"/>
    </source>
</evidence>
<evidence type="ECO:0000313" key="7">
    <source>
        <dbReference type="EMBL" id="WZO35074.1"/>
    </source>
</evidence>
<organism evidence="7">
    <name type="scientific">Microbacterium sp. LWS13-1.2</name>
    <dbReference type="NCBI Taxonomy" id="3135264"/>
    <lineage>
        <taxon>Bacteria</taxon>
        <taxon>Bacillati</taxon>
        <taxon>Actinomycetota</taxon>
        <taxon>Actinomycetes</taxon>
        <taxon>Micrococcales</taxon>
        <taxon>Microbacteriaceae</taxon>
        <taxon>Microbacterium</taxon>
    </lineage>
</organism>
<dbReference type="Pfam" id="PF24517">
    <property type="entry name" value="CBM96"/>
    <property type="match status" value="1"/>
</dbReference>
<dbReference type="RefSeq" id="WP_349425910.1">
    <property type="nucleotide sequence ID" value="NZ_CP151632.1"/>
</dbReference>
<gene>
    <name evidence="7" type="ORF">MRBLWS13_002750</name>
</gene>
<reference evidence="7" key="1">
    <citation type="submission" date="2024-04" db="EMBL/GenBank/DDBJ databases">
        <authorList>
            <person name="Roder T."/>
            <person name="Oberhansli S."/>
            <person name="Kreuzer M."/>
        </authorList>
    </citation>
    <scope>NUCLEOTIDE SEQUENCE</scope>
    <source>
        <strain evidence="7">LWS13-1.2</strain>
    </source>
</reference>
<feature type="compositionally biased region" description="Polar residues" evidence="4">
    <location>
        <begin position="141"/>
        <end position="162"/>
    </location>
</feature>
<evidence type="ECO:0000256" key="4">
    <source>
        <dbReference type="SAM" id="MobiDB-lite"/>
    </source>
</evidence>
<feature type="region of interest" description="Disordered" evidence="4">
    <location>
        <begin position="141"/>
        <end position="164"/>
    </location>
</feature>
<dbReference type="InterPro" id="IPR055372">
    <property type="entry name" value="CBM96"/>
</dbReference>
<dbReference type="EMBL" id="CP151632">
    <property type="protein sequence ID" value="WZO35074.1"/>
    <property type="molecule type" value="Genomic_DNA"/>
</dbReference>
<keyword evidence="5" id="KW-0472">Membrane</keyword>
<keyword evidence="2" id="KW-0964">Secreted</keyword>
<accession>A0AAU6SDZ3</accession>
<feature type="compositionally biased region" description="Polar residues" evidence="4">
    <location>
        <begin position="1"/>
        <end position="11"/>
    </location>
</feature>
<keyword evidence="5" id="KW-1133">Transmembrane helix</keyword>
<sequence>MTSPHTHNLPTSPRHRLRKEPSTGQTRGLARRAKALGGFVIAAMVAGAIIPLATGADSATAADEVVLTASDSAWTTTRQPTVPQSGLLSATATSDRTYLKFDGDALAGRQVTAATLVVKVNSTTATAPGVVAYPTSASWKSTSLTHDNQPGPTGSAASQPSATAVKGQTLRIPLDVRSVATTGDFALALNYSQRYIQLRMERFNSDAPRIEVSTAPVSTTPTPAPSPTTPAETPADGPLVFAHYFVPYPLSIDNKTESSDYYTRNYLSPDGESSKFASVGGLLRDRPISPGVSTSTTWRVDNFATEVRQAKSAGIDGFTLNLMSSSGQNWDASVNVMKAAAQVGGFAVVPMVDGSSSFSSNTPETAASLLSQLYQVGSAYKEDGEYVLSSFKAEGASVSWWTQVINLLETKYGLPISFQAVFNNASDANLKAYAPIADGFGNWGTRTERTTLNSADNVARAHALGKTWMAPVAVQDVRYRSLSWAEANNTASVRAQWSKAISQKADYVQLVTWNDYSESTQIAPSQDHGSAFLDLTRYYTSWFHTGSQPAITSDAIVLTHRTQFVDAKPSYSQSLMGAPALDGTSTAARDSVEALVWLPSAATVQITVGGTTTSFSAPAGVSAYTVPLKLGTVSAKIVRSGATAESLTSPHQVVSTPYVQDLQYYAASSW</sequence>
<feature type="domain" description="Carbohydrate-binding module family 96" evidence="6">
    <location>
        <begin position="92"/>
        <end position="163"/>
    </location>
</feature>
<evidence type="ECO:0000256" key="5">
    <source>
        <dbReference type="SAM" id="Phobius"/>
    </source>
</evidence>
<feature type="region of interest" description="Disordered" evidence="4">
    <location>
        <begin position="1"/>
        <end position="28"/>
    </location>
</feature>
<keyword evidence="5" id="KW-0812">Transmembrane</keyword>
<dbReference type="Pfam" id="PF03659">
    <property type="entry name" value="Glyco_hydro_71"/>
    <property type="match status" value="1"/>
</dbReference>
<keyword evidence="3" id="KW-0732">Signal</keyword>
<dbReference type="InterPro" id="IPR005197">
    <property type="entry name" value="Glyco_hydro_71"/>
</dbReference>
<comment type="subcellular location">
    <subcellularLocation>
        <location evidence="1">Secreted</location>
    </subcellularLocation>
</comment>
<protein>
    <recommendedName>
        <fullName evidence="6">Carbohydrate-binding module family 96 domain-containing protein</fullName>
    </recommendedName>
</protein>
<feature type="transmembrane region" description="Helical" evidence="5">
    <location>
        <begin position="35"/>
        <end position="53"/>
    </location>
</feature>
<evidence type="ECO:0000256" key="3">
    <source>
        <dbReference type="ARBA" id="ARBA00022729"/>
    </source>
</evidence>
<dbReference type="CDD" id="cd11577">
    <property type="entry name" value="GH71"/>
    <property type="match status" value="1"/>
</dbReference>
<dbReference type="GO" id="GO:0051118">
    <property type="term" value="F:glucan endo-1,3-alpha-glucosidase activity"/>
    <property type="evidence" value="ECO:0007669"/>
    <property type="project" value="InterPro"/>
</dbReference>
<dbReference type="AlphaFoldDB" id="A0AAU6SDZ3"/>
<evidence type="ECO:0000256" key="1">
    <source>
        <dbReference type="ARBA" id="ARBA00004613"/>
    </source>
</evidence>
<feature type="region of interest" description="Disordered" evidence="4">
    <location>
        <begin position="213"/>
        <end position="233"/>
    </location>
</feature>
<evidence type="ECO:0000259" key="6">
    <source>
        <dbReference type="Pfam" id="PF24517"/>
    </source>
</evidence>
<name>A0AAU6SDZ3_9MICO</name>